<proteinExistence type="predicted"/>
<reference evidence="2" key="1">
    <citation type="submission" date="2017-03" db="EMBL/GenBank/DDBJ databases">
        <title>Phytopthora megakarya and P. palmivora, two closely related causual agents of cacao black pod achieved similar genome size and gene model numbers by different mechanisms.</title>
        <authorList>
            <person name="Ali S."/>
            <person name="Shao J."/>
            <person name="Larry D.J."/>
            <person name="Kronmiller B."/>
            <person name="Shen D."/>
            <person name="Strem M.D."/>
            <person name="Melnick R.L."/>
            <person name="Guiltinan M.J."/>
            <person name="Tyler B.M."/>
            <person name="Meinhardt L.W."/>
            <person name="Bailey B.A."/>
        </authorList>
    </citation>
    <scope>NUCLEOTIDE SEQUENCE [LARGE SCALE GENOMIC DNA]</scope>
    <source>
        <strain evidence="2">zdho120</strain>
    </source>
</reference>
<dbReference type="PANTHER" id="PTHR31569">
    <property type="entry name" value="SWIM-TYPE DOMAIN-CONTAINING PROTEIN"/>
    <property type="match status" value="1"/>
</dbReference>
<name>A0A225WHN9_9STRA</name>
<keyword evidence="1" id="KW-0645">Protease</keyword>
<dbReference type="PANTHER" id="PTHR31569:SF4">
    <property type="entry name" value="SWIM-TYPE DOMAIN-CONTAINING PROTEIN"/>
    <property type="match status" value="1"/>
</dbReference>
<dbReference type="GO" id="GO:0006508">
    <property type="term" value="P:proteolysis"/>
    <property type="evidence" value="ECO:0007669"/>
    <property type="project" value="UniProtKB-KW"/>
</dbReference>
<dbReference type="GO" id="GO:0008233">
    <property type="term" value="F:peptidase activity"/>
    <property type="evidence" value="ECO:0007669"/>
    <property type="project" value="UniProtKB-KW"/>
</dbReference>
<keyword evidence="2" id="KW-1185">Reference proteome</keyword>
<dbReference type="InterPro" id="IPR052579">
    <property type="entry name" value="Zinc_finger_SWIM"/>
</dbReference>
<dbReference type="EMBL" id="NBNE01000785">
    <property type="protein sequence ID" value="OWZ17243.1"/>
    <property type="molecule type" value="Genomic_DNA"/>
</dbReference>
<evidence type="ECO:0000313" key="2">
    <source>
        <dbReference type="Proteomes" id="UP000198211"/>
    </source>
</evidence>
<sequence>MLRVIVVDKYLNEIRVLETNFPEARILICNFHTIKYLKEMRQKPEFGKFSSDDDSQVDAAVHKVRIRGRAPIPEKIVNAEWVGRLLRVLRAKLEYLQGSLNVVLACKAPRTSRILRLIDSRVFFGKLKESEDGSMSMANCVKVFLEYDRQTHAERILVPISRIGQFVNSSYDDEMSMVLNFTTHFVAKQIEHKYIQLR</sequence>
<comment type="caution">
    <text evidence="1">The sequence shown here is derived from an EMBL/GenBank/DDBJ whole genome shotgun (WGS) entry which is preliminary data.</text>
</comment>
<dbReference type="AlphaFoldDB" id="A0A225WHN9"/>
<keyword evidence="1" id="KW-0378">Hydrolase</keyword>
<evidence type="ECO:0000313" key="1">
    <source>
        <dbReference type="EMBL" id="OWZ17243.1"/>
    </source>
</evidence>
<protein>
    <submittedName>
        <fullName evidence="1">Cysteine protease</fullName>
    </submittedName>
</protein>
<accession>A0A225WHN9</accession>
<dbReference type="Proteomes" id="UP000198211">
    <property type="component" value="Unassembled WGS sequence"/>
</dbReference>
<organism evidence="1 2">
    <name type="scientific">Phytophthora megakarya</name>
    <dbReference type="NCBI Taxonomy" id="4795"/>
    <lineage>
        <taxon>Eukaryota</taxon>
        <taxon>Sar</taxon>
        <taxon>Stramenopiles</taxon>
        <taxon>Oomycota</taxon>
        <taxon>Peronosporomycetes</taxon>
        <taxon>Peronosporales</taxon>
        <taxon>Peronosporaceae</taxon>
        <taxon>Phytophthora</taxon>
    </lineage>
</organism>
<gene>
    <name evidence="1" type="ORF">PHMEG_0008832</name>
</gene>
<dbReference type="OrthoDB" id="96470at2759"/>